<dbReference type="InterPro" id="IPR011990">
    <property type="entry name" value="TPR-like_helical_dom_sf"/>
</dbReference>
<dbReference type="GO" id="GO:0005634">
    <property type="term" value="C:nucleus"/>
    <property type="evidence" value="ECO:0007669"/>
    <property type="project" value="TreeGrafter"/>
</dbReference>
<dbReference type="PANTHER" id="PTHR46669:SF3">
    <property type="entry name" value="LEUCINE-RICH PPR MOTIF-CONTAINING PROTEIN, MITOCHONDRIAL"/>
    <property type="match status" value="1"/>
</dbReference>
<evidence type="ECO:0000313" key="2">
    <source>
        <dbReference type="WBParaSite" id="jg2691"/>
    </source>
</evidence>
<protein>
    <submittedName>
        <fullName evidence="2">Pentatricopeptide repeat-containing protein</fullName>
    </submittedName>
</protein>
<evidence type="ECO:0000313" key="1">
    <source>
        <dbReference type="Proteomes" id="UP000887574"/>
    </source>
</evidence>
<dbReference type="WBParaSite" id="jg2691">
    <property type="protein sequence ID" value="jg2691"/>
    <property type="gene ID" value="jg2691"/>
</dbReference>
<dbReference type="InterPro" id="IPR002885">
    <property type="entry name" value="PPR_rpt"/>
</dbReference>
<sequence length="143" mass="15603">MASLISIGGIYRGSSIVAVRRQYVTNLVNTLKEQGQKPGILAMNALMAVKLDNDENVDVVEFLQQLENKGLELNNTSYELMARAYAKTGNVNAILSILSHLKDEDNNVGTIAKASNTDDHWHSAGALYLNAALGLAQKGNWTW</sequence>
<dbReference type="Pfam" id="PF13812">
    <property type="entry name" value="PPR_3"/>
    <property type="match status" value="1"/>
</dbReference>
<keyword evidence="1" id="KW-1185">Reference proteome</keyword>
<dbReference type="Proteomes" id="UP000887574">
    <property type="component" value="Unplaced"/>
</dbReference>
<dbReference type="AlphaFoldDB" id="A0A915E583"/>
<accession>A0A915E583</accession>
<dbReference type="Gene3D" id="1.25.40.10">
    <property type="entry name" value="Tetratricopeptide repeat domain"/>
    <property type="match status" value="1"/>
</dbReference>
<dbReference type="GO" id="GO:0005739">
    <property type="term" value="C:mitochondrion"/>
    <property type="evidence" value="ECO:0007669"/>
    <property type="project" value="TreeGrafter"/>
</dbReference>
<proteinExistence type="predicted"/>
<organism evidence="1 2">
    <name type="scientific">Ditylenchus dipsaci</name>
    <dbReference type="NCBI Taxonomy" id="166011"/>
    <lineage>
        <taxon>Eukaryota</taxon>
        <taxon>Metazoa</taxon>
        <taxon>Ecdysozoa</taxon>
        <taxon>Nematoda</taxon>
        <taxon>Chromadorea</taxon>
        <taxon>Rhabditida</taxon>
        <taxon>Tylenchina</taxon>
        <taxon>Tylenchomorpha</taxon>
        <taxon>Sphaerularioidea</taxon>
        <taxon>Anguinidae</taxon>
        <taxon>Anguininae</taxon>
        <taxon>Ditylenchus</taxon>
    </lineage>
</organism>
<dbReference type="InterPro" id="IPR033490">
    <property type="entry name" value="LRP130"/>
</dbReference>
<name>A0A915E583_9BILA</name>
<dbReference type="PANTHER" id="PTHR46669">
    <property type="entry name" value="LEUCINE-RICH PPR MOTIF-CONTAINING PROTEIN, MITOCHONDRIAL"/>
    <property type="match status" value="1"/>
</dbReference>
<dbReference type="GO" id="GO:0070129">
    <property type="term" value="P:regulation of mitochondrial translation"/>
    <property type="evidence" value="ECO:0007669"/>
    <property type="project" value="TreeGrafter"/>
</dbReference>
<dbReference type="GO" id="GO:0003730">
    <property type="term" value="F:mRNA 3'-UTR binding"/>
    <property type="evidence" value="ECO:0007669"/>
    <property type="project" value="TreeGrafter"/>
</dbReference>
<reference evidence="2" key="1">
    <citation type="submission" date="2022-11" db="UniProtKB">
        <authorList>
            <consortium name="WormBaseParasite"/>
        </authorList>
    </citation>
    <scope>IDENTIFICATION</scope>
</reference>